<gene>
    <name evidence="8" type="ORF">CMV30_01145</name>
</gene>
<evidence type="ECO:0000313" key="9">
    <source>
        <dbReference type="Proteomes" id="UP000217265"/>
    </source>
</evidence>
<dbReference type="Pfam" id="PF04542">
    <property type="entry name" value="Sigma70_r2"/>
    <property type="match status" value="1"/>
</dbReference>
<dbReference type="AlphaFoldDB" id="A0A290Q2P7"/>
<comment type="similarity">
    <text evidence="1">Belongs to the sigma-70 factor family. ECF subfamily.</text>
</comment>
<evidence type="ECO:0000256" key="3">
    <source>
        <dbReference type="ARBA" id="ARBA00023082"/>
    </source>
</evidence>
<dbReference type="InterPro" id="IPR039425">
    <property type="entry name" value="RNA_pol_sigma-70-like"/>
</dbReference>
<dbReference type="InterPro" id="IPR007627">
    <property type="entry name" value="RNA_pol_sigma70_r2"/>
</dbReference>
<evidence type="ECO:0000313" key="8">
    <source>
        <dbReference type="EMBL" id="ATC62683.1"/>
    </source>
</evidence>
<protein>
    <submittedName>
        <fullName evidence="8">RNA polymerase subunit sigma-70</fullName>
    </submittedName>
</protein>
<proteinExistence type="inferred from homology"/>
<evidence type="ECO:0000256" key="5">
    <source>
        <dbReference type="SAM" id="MobiDB-lite"/>
    </source>
</evidence>
<dbReference type="RefSeq" id="WP_096054318.1">
    <property type="nucleotide sequence ID" value="NZ_CP023344.1"/>
</dbReference>
<keyword evidence="9" id="KW-1185">Reference proteome</keyword>
<dbReference type="InterPro" id="IPR013324">
    <property type="entry name" value="RNA_pol_sigma_r3/r4-like"/>
</dbReference>
<dbReference type="PANTHER" id="PTHR43133">
    <property type="entry name" value="RNA POLYMERASE ECF-TYPE SIGMA FACTO"/>
    <property type="match status" value="1"/>
</dbReference>
<organism evidence="8 9">
    <name type="scientific">Nibricoccus aquaticus</name>
    <dbReference type="NCBI Taxonomy" id="2576891"/>
    <lineage>
        <taxon>Bacteria</taxon>
        <taxon>Pseudomonadati</taxon>
        <taxon>Verrucomicrobiota</taxon>
        <taxon>Opitutia</taxon>
        <taxon>Opitutales</taxon>
        <taxon>Opitutaceae</taxon>
        <taxon>Nibricoccus</taxon>
    </lineage>
</organism>
<keyword evidence="3" id="KW-0731">Sigma factor</keyword>
<dbReference type="Gene3D" id="1.10.1740.10">
    <property type="match status" value="1"/>
</dbReference>
<keyword evidence="4" id="KW-0804">Transcription</keyword>
<dbReference type="KEGG" id="vbh:CMV30_01145"/>
<accession>A0A290Q2P7</accession>
<evidence type="ECO:0000256" key="2">
    <source>
        <dbReference type="ARBA" id="ARBA00023015"/>
    </source>
</evidence>
<dbReference type="OrthoDB" id="9784272at2"/>
<dbReference type="GO" id="GO:0016987">
    <property type="term" value="F:sigma factor activity"/>
    <property type="evidence" value="ECO:0007669"/>
    <property type="project" value="UniProtKB-KW"/>
</dbReference>
<feature type="region of interest" description="Disordered" evidence="5">
    <location>
        <begin position="27"/>
        <end position="49"/>
    </location>
</feature>
<keyword evidence="2" id="KW-0805">Transcription regulation</keyword>
<feature type="domain" description="RNA polymerase sigma factor 70 region 4 type 2" evidence="7">
    <location>
        <begin position="179"/>
        <end position="229"/>
    </location>
</feature>
<dbReference type="CDD" id="cd06171">
    <property type="entry name" value="Sigma70_r4"/>
    <property type="match status" value="1"/>
</dbReference>
<dbReference type="InterPro" id="IPR014284">
    <property type="entry name" value="RNA_pol_sigma-70_dom"/>
</dbReference>
<feature type="domain" description="RNA polymerase sigma-70 region 2" evidence="6">
    <location>
        <begin position="73"/>
        <end position="142"/>
    </location>
</feature>
<dbReference type="InterPro" id="IPR013325">
    <property type="entry name" value="RNA_pol_sigma_r2"/>
</dbReference>
<dbReference type="NCBIfam" id="TIGR02937">
    <property type="entry name" value="sigma70-ECF"/>
    <property type="match status" value="1"/>
</dbReference>
<dbReference type="SUPFAM" id="SSF88946">
    <property type="entry name" value="Sigma2 domain of RNA polymerase sigma factors"/>
    <property type="match status" value="1"/>
</dbReference>
<dbReference type="GO" id="GO:0006352">
    <property type="term" value="P:DNA-templated transcription initiation"/>
    <property type="evidence" value="ECO:0007669"/>
    <property type="project" value="InterPro"/>
</dbReference>
<dbReference type="InterPro" id="IPR013249">
    <property type="entry name" value="RNA_pol_sigma70_r4_t2"/>
</dbReference>
<dbReference type="Gene3D" id="1.10.10.10">
    <property type="entry name" value="Winged helix-like DNA-binding domain superfamily/Winged helix DNA-binding domain"/>
    <property type="match status" value="1"/>
</dbReference>
<evidence type="ECO:0000256" key="4">
    <source>
        <dbReference type="ARBA" id="ARBA00023163"/>
    </source>
</evidence>
<dbReference type="InterPro" id="IPR036388">
    <property type="entry name" value="WH-like_DNA-bd_sf"/>
</dbReference>
<evidence type="ECO:0000259" key="7">
    <source>
        <dbReference type="Pfam" id="PF08281"/>
    </source>
</evidence>
<dbReference type="Proteomes" id="UP000217265">
    <property type="component" value="Chromosome"/>
</dbReference>
<evidence type="ECO:0000259" key="6">
    <source>
        <dbReference type="Pfam" id="PF04542"/>
    </source>
</evidence>
<dbReference type="Pfam" id="PF08281">
    <property type="entry name" value="Sigma70_r4_2"/>
    <property type="match status" value="1"/>
</dbReference>
<dbReference type="SUPFAM" id="SSF88659">
    <property type="entry name" value="Sigma3 and sigma4 domains of RNA polymerase sigma factors"/>
    <property type="match status" value="1"/>
</dbReference>
<dbReference type="PANTHER" id="PTHR43133:SF62">
    <property type="entry name" value="RNA POLYMERASE SIGMA FACTOR SIGZ"/>
    <property type="match status" value="1"/>
</dbReference>
<dbReference type="EMBL" id="CP023344">
    <property type="protein sequence ID" value="ATC62683.1"/>
    <property type="molecule type" value="Genomic_DNA"/>
</dbReference>
<dbReference type="GO" id="GO:0003677">
    <property type="term" value="F:DNA binding"/>
    <property type="evidence" value="ECO:0007669"/>
    <property type="project" value="InterPro"/>
</dbReference>
<sequence length="237" mass="26191">MPCVSTCPHPLDAFALTPRNARRWHAPAPAPLRRMSPAAAEPTPPTDVHAQNAADAALLREIASGNKDALARLYDRFSRPLFAVALRILHDRAEAEDVVHDIFISLWQKAATFEAARCSALGWAIALTRNRAIDRLRTRRRRGEILDTSAPADLGYDETASTAESSSLDLSFKERATTVRQAVTQLSAEQRTALELAFFSGLTQQEIAARLHEPLGTVKARIRRGLLKLRDLLADRL</sequence>
<evidence type="ECO:0000256" key="1">
    <source>
        <dbReference type="ARBA" id="ARBA00010641"/>
    </source>
</evidence>
<name>A0A290Q2P7_9BACT</name>
<reference evidence="8 9" key="1">
    <citation type="submission" date="2017-09" db="EMBL/GenBank/DDBJ databases">
        <title>Complete genome sequence of Verrucomicrobial strain HZ-65, isolated from freshwater.</title>
        <authorList>
            <person name="Choi A."/>
        </authorList>
    </citation>
    <scope>NUCLEOTIDE SEQUENCE [LARGE SCALE GENOMIC DNA]</scope>
    <source>
        <strain evidence="8 9">HZ-65</strain>
    </source>
</reference>